<evidence type="ECO:0000313" key="2">
    <source>
        <dbReference type="Proteomes" id="UP001642464"/>
    </source>
</evidence>
<reference evidence="1 2" key="1">
    <citation type="submission" date="2024-02" db="EMBL/GenBank/DDBJ databases">
        <authorList>
            <person name="Chen Y."/>
            <person name="Shah S."/>
            <person name="Dougan E. K."/>
            <person name="Thang M."/>
            <person name="Chan C."/>
        </authorList>
    </citation>
    <scope>NUCLEOTIDE SEQUENCE [LARGE SCALE GENOMIC DNA]</scope>
</reference>
<proteinExistence type="predicted"/>
<evidence type="ECO:0000313" key="1">
    <source>
        <dbReference type="EMBL" id="CAK9077656.1"/>
    </source>
</evidence>
<dbReference type="Proteomes" id="UP001642464">
    <property type="component" value="Unassembled WGS sequence"/>
</dbReference>
<dbReference type="InterPro" id="IPR036849">
    <property type="entry name" value="Enolase-like_C_sf"/>
</dbReference>
<organism evidence="1 2">
    <name type="scientific">Durusdinium trenchii</name>
    <dbReference type="NCBI Taxonomy" id="1381693"/>
    <lineage>
        <taxon>Eukaryota</taxon>
        <taxon>Sar</taxon>
        <taxon>Alveolata</taxon>
        <taxon>Dinophyceae</taxon>
        <taxon>Suessiales</taxon>
        <taxon>Symbiodiniaceae</taxon>
        <taxon>Durusdinium</taxon>
    </lineage>
</organism>
<name>A0ABP0PPF3_9DINO</name>
<dbReference type="SUPFAM" id="SSF51604">
    <property type="entry name" value="Enolase C-terminal domain-like"/>
    <property type="match status" value="1"/>
</dbReference>
<gene>
    <name evidence="1" type="ORF">SCF082_LOCUS37228</name>
</gene>
<dbReference type="EMBL" id="CAXAMM010037803">
    <property type="protein sequence ID" value="CAK9077656.1"/>
    <property type="molecule type" value="Genomic_DNA"/>
</dbReference>
<accession>A0ABP0PPF3</accession>
<comment type="caution">
    <text evidence="1">The sequence shown here is derived from an EMBL/GenBank/DDBJ whole genome shotgun (WGS) entry which is preliminary data.</text>
</comment>
<sequence length="408" mass="44939">MANAAPPSGIRNDVLLPDAVKDYIIEHKLEKVVTTALNRVILQMPEDPYARLAEELSKSSFSVPRFAHLRPDASRARNRLTFHVVVASRGVNIRIHSITMGEAITVEEGTEERWLAFLQDFFQKSFGNLHVDEYISLEEHIGDLTGAPGPLEAPKVGLSLCNQLLLAAAASTNLDVLAFLQHCLIKVGCEQVSPPLRKPEDVSAWRHRWPSFAVPLFHGGHGGHLPKLRCAAALRALPEEAEPSLGMLAQLLEALHTAKVEAVKGLQADKTTASLVVEGVAHVMPTFHQTFQACKKAMDAVAHERPTHGIFFVYAEEAWNEAESTYELEVGKAKTLEELVEFYVELTEDGWLTTLVNPFSDADFHTGCELLKASRPQLLILKDAPEVPDIDEDGSFSVHARTSTGLQE</sequence>
<keyword evidence="2" id="KW-1185">Reference proteome</keyword>
<protein>
    <submittedName>
        <fullName evidence="1">Uncharacterized protein</fullName>
    </submittedName>
</protein>
<dbReference type="Gene3D" id="3.20.20.120">
    <property type="entry name" value="Enolase-like C-terminal domain"/>
    <property type="match status" value="1"/>
</dbReference>